<reference evidence="1 2" key="1">
    <citation type="submission" date="2020-12" db="EMBL/GenBank/DDBJ databases">
        <title>Metabolic potential, ecology and presence of endohyphal bacteria is reflected in genomic diversity of Mucoromycotina.</title>
        <authorList>
            <person name="Muszewska A."/>
            <person name="Okrasinska A."/>
            <person name="Steczkiewicz K."/>
            <person name="Drgas O."/>
            <person name="Orlowska M."/>
            <person name="Perlinska-Lenart U."/>
            <person name="Aleksandrzak-Piekarczyk T."/>
            <person name="Szatraj K."/>
            <person name="Zielenkiewicz U."/>
            <person name="Pilsyk S."/>
            <person name="Malc E."/>
            <person name="Mieczkowski P."/>
            <person name="Kruszewska J.S."/>
            <person name="Biernat P."/>
            <person name="Pawlowska J."/>
        </authorList>
    </citation>
    <scope>NUCLEOTIDE SEQUENCE [LARGE SCALE GENOMIC DNA]</scope>
    <source>
        <strain evidence="1 2">CBS 142.35</strain>
    </source>
</reference>
<accession>A0A8H7SCQ9</accession>
<comment type="caution">
    <text evidence="1">The sequence shown here is derived from an EMBL/GenBank/DDBJ whole genome shotgun (WGS) entry which is preliminary data.</text>
</comment>
<name>A0A8H7SCQ9_9FUNG</name>
<organism evidence="1 2">
    <name type="scientific">Circinella minor</name>
    <dbReference type="NCBI Taxonomy" id="1195481"/>
    <lineage>
        <taxon>Eukaryota</taxon>
        <taxon>Fungi</taxon>
        <taxon>Fungi incertae sedis</taxon>
        <taxon>Mucoromycota</taxon>
        <taxon>Mucoromycotina</taxon>
        <taxon>Mucoromycetes</taxon>
        <taxon>Mucorales</taxon>
        <taxon>Lichtheimiaceae</taxon>
        <taxon>Circinella</taxon>
    </lineage>
</organism>
<dbReference type="Proteomes" id="UP000646827">
    <property type="component" value="Unassembled WGS sequence"/>
</dbReference>
<sequence>MLLLVTYNSSLFHTSHVIGYSVTGQYDFYGNASLLDVNTRAGFITRVRKTESLSFPHRGSNFVSRLLPLITLACNGKRILDETIKLLDRTPRPINMSTGGDHWSSKLYLTINVVIIIVIVIKKKKDS</sequence>
<evidence type="ECO:0000313" key="2">
    <source>
        <dbReference type="Proteomes" id="UP000646827"/>
    </source>
</evidence>
<dbReference type="EMBL" id="JAEPRB010000011">
    <property type="protein sequence ID" value="KAG2226984.1"/>
    <property type="molecule type" value="Genomic_DNA"/>
</dbReference>
<protein>
    <submittedName>
        <fullName evidence="1">Uncharacterized protein</fullName>
    </submittedName>
</protein>
<gene>
    <name evidence="1" type="ORF">INT45_006391</name>
</gene>
<keyword evidence="2" id="KW-1185">Reference proteome</keyword>
<proteinExistence type="predicted"/>
<dbReference type="AlphaFoldDB" id="A0A8H7SCQ9"/>
<evidence type="ECO:0000313" key="1">
    <source>
        <dbReference type="EMBL" id="KAG2226984.1"/>
    </source>
</evidence>